<comment type="similarity">
    <text evidence="1">Belongs to the SMC family. SbcC subfamily.</text>
</comment>
<name>A0ABT4GK88_9BACL</name>
<dbReference type="Proteomes" id="UP001527099">
    <property type="component" value="Unassembled WGS sequence"/>
</dbReference>
<dbReference type="InterPro" id="IPR027417">
    <property type="entry name" value="P-loop_NTPase"/>
</dbReference>
<evidence type="ECO:0000256" key="3">
    <source>
        <dbReference type="ARBA" id="ARBA00013368"/>
    </source>
</evidence>
<dbReference type="SUPFAM" id="SSF52540">
    <property type="entry name" value="P-loop containing nucleoside triphosphate hydrolases"/>
    <property type="match status" value="1"/>
</dbReference>
<organism evidence="4 5">
    <name type="scientific">Paenibacillus alginolyticus</name>
    <dbReference type="NCBI Taxonomy" id="59839"/>
    <lineage>
        <taxon>Bacteria</taxon>
        <taxon>Bacillati</taxon>
        <taxon>Bacillota</taxon>
        <taxon>Bacilli</taxon>
        <taxon>Bacillales</taxon>
        <taxon>Paenibacillaceae</taxon>
        <taxon>Paenibacillus</taxon>
    </lineage>
</organism>
<comment type="subunit">
    <text evidence="2">Heterodimer of SbcC and SbcD.</text>
</comment>
<feature type="non-terminal residue" evidence="4">
    <location>
        <position position="1"/>
    </location>
</feature>
<sequence>PEQRRQWAQLAAEHREREQALRAQLAQLAAKLRGRVLSADEWAQSQAQLSAAKAAAEAALETRAKAAQGASELAARHSRWCELEARRVDQAAQLERLGKLQAVLKANAFVEYLAEEQLMQVSRAASERLSELTRRRYAIEVDSGGGFVIRDDANGGVKRPVSTLSGGETFLTSLALALALSAQIQLKGEYPLEFFFLDEGFGTLDQELLDMVIGALEKLHMDSLAVGVISHVPELRARLARKLIVLPAEPSGRGSRIVVEEL</sequence>
<evidence type="ECO:0000313" key="5">
    <source>
        <dbReference type="Proteomes" id="UP001527099"/>
    </source>
</evidence>
<comment type="caution">
    <text evidence="4">The sequence shown here is derived from an EMBL/GenBank/DDBJ whole genome shotgun (WGS) entry which is preliminary data.</text>
</comment>
<keyword evidence="5" id="KW-1185">Reference proteome</keyword>
<proteinExistence type="inferred from homology"/>
<accession>A0ABT4GK88</accession>
<dbReference type="RefSeq" id="WP_268617648.1">
    <property type="nucleotide sequence ID" value="NZ_JAMDMX010000105.1"/>
</dbReference>
<dbReference type="PANTHER" id="PTHR32114">
    <property type="entry name" value="ABC TRANSPORTER ABCH.3"/>
    <property type="match status" value="1"/>
</dbReference>
<gene>
    <name evidence="4" type="ORF">M5X19_27385</name>
</gene>
<dbReference type="Pfam" id="PF13558">
    <property type="entry name" value="SbcC_Walker_B"/>
    <property type="match status" value="1"/>
</dbReference>
<protein>
    <recommendedName>
        <fullName evidence="3">Nuclease SbcCD subunit C</fullName>
    </recommendedName>
</protein>
<evidence type="ECO:0000313" key="4">
    <source>
        <dbReference type="EMBL" id="MCY9696598.1"/>
    </source>
</evidence>
<dbReference type="Gene3D" id="3.40.50.300">
    <property type="entry name" value="P-loop containing nucleotide triphosphate hydrolases"/>
    <property type="match status" value="1"/>
</dbReference>
<evidence type="ECO:0000256" key="2">
    <source>
        <dbReference type="ARBA" id="ARBA00011322"/>
    </source>
</evidence>
<dbReference type="EMBL" id="JAMDMX010000105">
    <property type="protein sequence ID" value="MCY9696598.1"/>
    <property type="molecule type" value="Genomic_DNA"/>
</dbReference>
<reference evidence="4 5" key="1">
    <citation type="submission" date="2022-05" db="EMBL/GenBank/DDBJ databases">
        <title>Genome Sequencing of Bee-Associated Microbes.</title>
        <authorList>
            <person name="Dunlap C."/>
        </authorList>
    </citation>
    <scope>NUCLEOTIDE SEQUENCE [LARGE SCALE GENOMIC DNA]</scope>
    <source>
        <strain evidence="4 5">NRRL B-14421</strain>
    </source>
</reference>
<dbReference type="PANTHER" id="PTHR32114:SF2">
    <property type="entry name" value="ABC TRANSPORTER ABCH.3"/>
    <property type="match status" value="1"/>
</dbReference>
<evidence type="ECO:0000256" key="1">
    <source>
        <dbReference type="ARBA" id="ARBA00006930"/>
    </source>
</evidence>